<feature type="non-terminal residue" evidence="1">
    <location>
        <position position="95"/>
    </location>
</feature>
<accession>A0A9N9HNR2</accession>
<proteinExistence type="predicted"/>
<organism evidence="1 2">
    <name type="scientific">Funneliformis caledonium</name>
    <dbReference type="NCBI Taxonomy" id="1117310"/>
    <lineage>
        <taxon>Eukaryota</taxon>
        <taxon>Fungi</taxon>
        <taxon>Fungi incertae sedis</taxon>
        <taxon>Mucoromycota</taxon>
        <taxon>Glomeromycotina</taxon>
        <taxon>Glomeromycetes</taxon>
        <taxon>Glomerales</taxon>
        <taxon>Glomeraceae</taxon>
        <taxon>Funneliformis</taxon>
    </lineage>
</organism>
<dbReference type="AlphaFoldDB" id="A0A9N9HNR2"/>
<comment type="caution">
    <text evidence="1">The sequence shown here is derived from an EMBL/GenBank/DDBJ whole genome shotgun (WGS) entry which is preliminary data.</text>
</comment>
<evidence type="ECO:0000313" key="1">
    <source>
        <dbReference type="EMBL" id="CAG8698472.1"/>
    </source>
</evidence>
<dbReference type="Proteomes" id="UP000789570">
    <property type="component" value="Unassembled WGS sequence"/>
</dbReference>
<gene>
    <name evidence="1" type="ORF">FCALED_LOCUS13354</name>
</gene>
<sequence>EDELVVDLTDDIDGDMFTDAKDNNNALAGIKNDNNVLISAKDDNKVLVGTKGNNNALVGTKDDNNTFIDARDDDLLAKGDSETGFLDDWDVEINM</sequence>
<dbReference type="EMBL" id="CAJVPQ010007589">
    <property type="protein sequence ID" value="CAG8698472.1"/>
    <property type="molecule type" value="Genomic_DNA"/>
</dbReference>
<keyword evidence="2" id="KW-1185">Reference proteome</keyword>
<evidence type="ECO:0000313" key="2">
    <source>
        <dbReference type="Proteomes" id="UP000789570"/>
    </source>
</evidence>
<reference evidence="1" key="1">
    <citation type="submission" date="2021-06" db="EMBL/GenBank/DDBJ databases">
        <authorList>
            <person name="Kallberg Y."/>
            <person name="Tangrot J."/>
            <person name="Rosling A."/>
        </authorList>
    </citation>
    <scope>NUCLEOTIDE SEQUENCE</scope>
    <source>
        <strain evidence="1">UK204</strain>
    </source>
</reference>
<name>A0A9N9HNR2_9GLOM</name>
<protein>
    <submittedName>
        <fullName evidence="1">16624_t:CDS:1</fullName>
    </submittedName>
</protein>